<dbReference type="InterPro" id="IPR036179">
    <property type="entry name" value="Ig-like_dom_sf"/>
</dbReference>
<dbReference type="AlphaFoldDB" id="A0AAU9XV06"/>
<dbReference type="GO" id="GO:0005911">
    <property type="term" value="C:cell-cell junction"/>
    <property type="evidence" value="ECO:0007669"/>
    <property type="project" value="TreeGrafter"/>
</dbReference>
<evidence type="ECO:0000256" key="5">
    <source>
        <dbReference type="ARBA" id="ARBA00023319"/>
    </source>
</evidence>
<comment type="subcellular location">
    <subcellularLocation>
        <location evidence="1">Membrane</location>
        <topology evidence="1">Single-pass type I membrane protein</topology>
    </subcellularLocation>
</comment>
<feature type="domain" description="Ig-like" evidence="6">
    <location>
        <begin position="85"/>
        <end position="169"/>
    </location>
</feature>
<keyword evidence="8" id="KW-1185">Reference proteome</keyword>
<dbReference type="Proteomes" id="UP001159428">
    <property type="component" value="Unassembled WGS sequence"/>
</dbReference>
<dbReference type="EMBL" id="CALNXJ010000069">
    <property type="protein sequence ID" value="CAH3158889.1"/>
    <property type="molecule type" value="Genomic_DNA"/>
</dbReference>
<dbReference type="PANTHER" id="PTHR11640">
    <property type="entry name" value="NEPHRIN"/>
    <property type="match status" value="1"/>
</dbReference>
<accession>A0AAU9XV06</accession>
<dbReference type="PANTHER" id="PTHR11640:SF164">
    <property type="entry name" value="MAM DOMAIN-CONTAINING GLYCOSYLPHOSPHATIDYLINOSITOL ANCHOR PROTEIN 1"/>
    <property type="match status" value="1"/>
</dbReference>
<dbReference type="InterPro" id="IPR051275">
    <property type="entry name" value="Cell_adhesion_signaling"/>
</dbReference>
<dbReference type="InterPro" id="IPR003598">
    <property type="entry name" value="Ig_sub2"/>
</dbReference>
<organism evidence="7 8">
    <name type="scientific">Pocillopora meandrina</name>
    <dbReference type="NCBI Taxonomy" id="46732"/>
    <lineage>
        <taxon>Eukaryota</taxon>
        <taxon>Metazoa</taxon>
        <taxon>Cnidaria</taxon>
        <taxon>Anthozoa</taxon>
        <taxon>Hexacorallia</taxon>
        <taxon>Scleractinia</taxon>
        <taxon>Astrocoeniina</taxon>
        <taxon>Pocilloporidae</taxon>
        <taxon>Pocillopora</taxon>
    </lineage>
</organism>
<dbReference type="GO" id="GO:0005886">
    <property type="term" value="C:plasma membrane"/>
    <property type="evidence" value="ECO:0007669"/>
    <property type="project" value="TreeGrafter"/>
</dbReference>
<keyword evidence="4" id="KW-0325">Glycoprotein</keyword>
<evidence type="ECO:0000256" key="3">
    <source>
        <dbReference type="ARBA" id="ARBA00023157"/>
    </source>
</evidence>
<dbReference type="SMART" id="SM00408">
    <property type="entry name" value="IGc2"/>
    <property type="match status" value="2"/>
</dbReference>
<evidence type="ECO:0000256" key="1">
    <source>
        <dbReference type="ARBA" id="ARBA00004479"/>
    </source>
</evidence>
<dbReference type="SUPFAM" id="SSF48726">
    <property type="entry name" value="Immunoglobulin"/>
    <property type="match status" value="2"/>
</dbReference>
<keyword evidence="2" id="KW-0472">Membrane</keyword>
<feature type="non-terminal residue" evidence="7">
    <location>
        <position position="174"/>
    </location>
</feature>
<dbReference type="PROSITE" id="PS50835">
    <property type="entry name" value="IG_LIKE"/>
    <property type="match status" value="1"/>
</dbReference>
<dbReference type="GO" id="GO:0050839">
    <property type="term" value="F:cell adhesion molecule binding"/>
    <property type="evidence" value="ECO:0007669"/>
    <property type="project" value="TreeGrafter"/>
</dbReference>
<dbReference type="Pfam" id="PF13895">
    <property type="entry name" value="Ig_2"/>
    <property type="match status" value="2"/>
</dbReference>
<dbReference type="GO" id="GO:0098609">
    <property type="term" value="P:cell-cell adhesion"/>
    <property type="evidence" value="ECO:0007669"/>
    <property type="project" value="TreeGrafter"/>
</dbReference>
<dbReference type="Gene3D" id="2.60.40.10">
    <property type="entry name" value="Immunoglobulins"/>
    <property type="match status" value="2"/>
</dbReference>
<protein>
    <recommendedName>
        <fullName evidence="6">Ig-like domain-containing protein</fullName>
    </recommendedName>
</protein>
<evidence type="ECO:0000313" key="8">
    <source>
        <dbReference type="Proteomes" id="UP001159428"/>
    </source>
</evidence>
<gene>
    <name evidence="7" type="ORF">PMEA_00030675</name>
</gene>
<sequence length="174" mass="18446">MTSLTIESNPKNTTLLLNSSLTLLCVTNANPPALYHLYSNESYIGNSSSGEYNITVKGDGVYTCVPINTVGTGNNDTLNIIAVVPSSVEISNKTTTAVEGDRLNFSCTASGKPEPKIAWTKVGGVMEITDTPSVSVIVDRPVTPDNMYQYQCTARNGVGTPATATVNVTVNCKY</sequence>
<dbReference type="InterPro" id="IPR003599">
    <property type="entry name" value="Ig_sub"/>
</dbReference>
<evidence type="ECO:0000256" key="4">
    <source>
        <dbReference type="ARBA" id="ARBA00023180"/>
    </source>
</evidence>
<reference evidence="7 8" key="1">
    <citation type="submission" date="2022-05" db="EMBL/GenBank/DDBJ databases">
        <authorList>
            <consortium name="Genoscope - CEA"/>
            <person name="William W."/>
        </authorList>
    </citation>
    <scope>NUCLEOTIDE SEQUENCE [LARGE SCALE GENOMIC DNA]</scope>
</reference>
<comment type="caution">
    <text evidence="7">The sequence shown here is derived from an EMBL/GenBank/DDBJ whole genome shotgun (WGS) entry which is preliminary data.</text>
</comment>
<evidence type="ECO:0000313" key="7">
    <source>
        <dbReference type="EMBL" id="CAH3158889.1"/>
    </source>
</evidence>
<evidence type="ECO:0000256" key="2">
    <source>
        <dbReference type="ARBA" id="ARBA00023136"/>
    </source>
</evidence>
<proteinExistence type="predicted"/>
<keyword evidence="3" id="KW-1015">Disulfide bond</keyword>
<dbReference type="SMART" id="SM00409">
    <property type="entry name" value="IG"/>
    <property type="match status" value="2"/>
</dbReference>
<name>A0AAU9XV06_9CNID</name>
<dbReference type="InterPro" id="IPR013783">
    <property type="entry name" value="Ig-like_fold"/>
</dbReference>
<dbReference type="InterPro" id="IPR007110">
    <property type="entry name" value="Ig-like_dom"/>
</dbReference>
<keyword evidence="5" id="KW-0393">Immunoglobulin domain</keyword>
<evidence type="ECO:0000259" key="6">
    <source>
        <dbReference type="PROSITE" id="PS50835"/>
    </source>
</evidence>